<organism evidence="1 2">
    <name type="scientific">Croceibacterium mercuriale</name>
    <dbReference type="NCBI Taxonomy" id="1572751"/>
    <lineage>
        <taxon>Bacteria</taxon>
        <taxon>Pseudomonadati</taxon>
        <taxon>Pseudomonadota</taxon>
        <taxon>Alphaproteobacteria</taxon>
        <taxon>Sphingomonadales</taxon>
        <taxon>Erythrobacteraceae</taxon>
        <taxon>Croceibacterium</taxon>
    </lineage>
</organism>
<evidence type="ECO:0000313" key="2">
    <source>
        <dbReference type="Proteomes" id="UP000030988"/>
    </source>
</evidence>
<accession>A0A0B2BX27</accession>
<dbReference type="EMBL" id="JTDN01000001">
    <property type="protein sequence ID" value="KHL25994.1"/>
    <property type="molecule type" value="Genomic_DNA"/>
</dbReference>
<dbReference type="RefSeq" id="WP_039094852.1">
    <property type="nucleotide sequence ID" value="NZ_JTDN01000001.1"/>
</dbReference>
<gene>
    <name evidence="1" type="ORF">PK98_05405</name>
</gene>
<name>A0A0B2BX27_9SPHN</name>
<dbReference type="Proteomes" id="UP000030988">
    <property type="component" value="Unassembled WGS sequence"/>
</dbReference>
<evidence type="ECO:0000313" key="1">
    <source>
        <dbReference type="EMBL" id="KHL25994.1"/>
    </source>
</evidence>
<comment type="caution">
    <text evidence="1">The sequence shown here is derived from an EMBL/GenBank/DDBJ whole genome shotgun (WGS) entry which is preliminary data.</text>
</comment>
<dbReference type="STRING" id="1572751.PK98_05405"/>
<reference evidence="1 2" key="1">
    <citation type="submission" date="2014-11" db="EMBL/GenBank/DDBJ databases">
        <title>Draft genome sequence of Kirrobacter mercurialis.</title>
        <authorList>
            <person name="Coil D.A."/>
            <person name="Eisen J.A."/>
        </authorList>
    </citation>
    <scope>NUCLEOTIDE SEQUENCE [LARGE SCALE GENOMIC DNA]</scope>
    <source>
        <strain evidence="1 2">Coronado</strain>
    </source>
</reference>
<keyword evidence="2" id="KW-1185">Reference proteome</keyword>
<protein>
    <submittedName>
        <fullName evidence="1">Uncharacterized protein</fullName>
    </submittedName>
</protein>
<dbReference type="AlphaFoldDB" id="A0A0B2BX27"/>
<proteinExistence type="predicted"/>
<sequence length="100" mass="10983">MTAIDLKLAEDRALRDAAKRLLDADIAFIREDLGQRSAGGRVADRAADAALDIADDALNFAREHRTAFVAVAAVIVAWFARRPICKGLSQLRDTVEDTFR</sequence>